<name>A0A1G6YF17_9PROT</name>
<protein>
    <recommendedName>
        <fullName evidence="4">Polar amino acid transport system substrate-binding protein</fullName>
    </recommendedName>
</protein>
<feature type="chain" id="PRO_5010259702" description="Polar amino acid transport system substrate-binding protein" evidence="1">
    <location>
        <begin position="26"/>
        <end position="262"/>
    </location>
</feature>
<dbReference type="Proteomes" id="UP000183685">
    <property type="component" value="Unassembled WGS sequence"/>
</dbReference>
<gene>
    <name evidence="2" type="ORF">SAMN04488071_1574</name>
</gene>
<evidence type="ECO:0008006" key="4">
    <source>
        <dbReference type="Google" id="ProtNLM"/>
    </source>
</evidence>
<keyword evidence="1" id="KW-0732">Signal</keyword>
<feature type="signal peptide" evidence="1">
    <location>
        <begin position="1"/>
        <end position="25"/>
    </location>
</feature>
<reference evidence="2 3" key="1">
    <citation type="submission" date="2016-10" db="EMBL/GenBank/DDBJ databases">
        <authorList>
            <person name="de Groot N.N."/>
        </authorList>
    </citation>
    <scope>NUCLEOTIDE SEQUENCE [LARGE SCALE GENOMIC DNA]</scope>
    <source>
        <strain evidence="2 3">CGMCC 1.9109</strain>
    </source>
</reference>
<sequence length="262" mass="28554">MAFKPVRRALGAAFFGMFVSTTPQACVATDSTHILGTDWGLTLKSDGSGFYNELARMVLPSALGEIDYEILPYKRAKRAFLESKTSCLYPNSLDYLVTTGAIDNPESYIGSRSVVAAQSRIFSPHGTRPPANVGDLQGLRVAYALGSDVANLLQGSGAYFVAVSDEVGKARMLLEGRTDLLVAVLPDAKFVFDSLGKELPPYDVDYSLDSTEIGLVCHKTEKNRAFIQAFDQHLKALIDSGKLRTFLISKGLDPKDHMPHQE</sequence>
<dbReference type="Gene3D" id="3.40.190.10">
    <property type="entry name" value="Periplasmic binding protein-like II"/>
    <property type="match status" value="2"/>
</dbReference>
<keyword evidence="3" id="KW-1185">Reference proteome</keyword>
<dbReference type="AlphaFoldDB" id="A0A1G6YF17"/>
<dbReference type="SUPFAM" id="SSF53850">
    <property type="entry name" value="Periplasmic binding protein-like II"/>
    <property type="match status" value="1"/>
</dbReference>
<dbReference type="STRING" id="637679.GCA_001550055_01254"/>
<evidence type="ECO:0000313" key="3">
    <source>
        <dbReference type="Proteomes" id="UP000183685"/>
    </source>
</evidence>
<evidence type="ECO:0000313" key="2">
    <source>
        <dbReference type="EMBL" id="SDD88156.1"/>
    </source>
</evidence>
<dbReference type="RefSeq" id="WP_068302431.1">
    <property type="nucleotide sequence ID" value="NZ_FNAK01000003.1"/>
</dbReference>
<dbReference type="EMBL" id="FNAK01000003">
    <property type="protein sequence ID" value="SDD88156.1"/>
    <property type="molecule type" value="Genomic_DNA"/>
</dbReference>
<organism evidence="2 3">
    <name type="scientific">Kordiimonas lacus</name>
    <dbReference type="NCBI Taxonomy" id="637679"/>
    <lineage>
        <taxon>Bacteria</taxon>
        <taxon>Pseudomonadati</taxon>
        <taxon>Pseudomonadota</taxon>
        <taxon>Alphaproteobacteria</taxon>
        <taxon>Kordiimonadales</taxon>
        <taxon>Kordiimonadaceae</taxon>
        <taxon>Kordiimonas</taxon>
    </lineage>
</organism>
<evidence type="ECO:0000256" key="1">
    <source>
        <dbReference type="SAM" id="SignalP"/>
    </source>
</evidence>
<accession>A0A1G6YF17</accession>
<proteinExistence type="predicted"/>
<dbReference type="OrthoDB" id="7677491at2"/>